<keyword evidence="4" id="KW-1185">Reference proteome</keyword>
<dbReference type="Pfam" id="PF13845">
    <property type="entry name" value="Septum_form"/>
    <property type="match status" value="1"/>
</dbReference>
<sequence length="296" mass="31847">MRRRIGGTALGLLVGVLLTGCGAADGAADDAVRAGAAAGSPTPGDAAPFVPEAGVCHPEVETIGYRALYTVVDCAKVHKTETVHVGAFTGEDAERRTTPAVGSDPMREAFDACDAKVRTFVGGDWRDGLLTVQVVVPEPKEWEAGSRWYRCDVFALPAVDGNTARKNPDDRPVERDGSLRGILTRSSPLAHGCFTGGEDEWLAPVSCSKPHRFEYVGVWTAPDGPYEQADRDPDAVHDRCGAVVVKYTRGTPNAKLTRASGTTFRLPSPQAWERGDRGIRCFHWSADRDRTRSLKG</sequence>
<dbReference type="PROSITE" id="PS51257">
    <property type="entry name" value="PROKAR_LIPOPROTEIN"/>
    <property type="match status" value="1"/>
</dbReference>
<dbReference type="STRING" id="683228.GA0070617_4314"/>
<evidence type="ECO:0000313" key="4">
    <source>
        <dbReference type="Proteomes" id="UP000198937"/>
    </source>
</evidence>
<keyword evidence="1" id="KW-0732">Signal</keyword>
<dbReference type="OrthoDB" id="3381205at2"/>
<dbReference type="EMBL" id="FMIA01000002">
    <property type="protein sequence ID" value="SCL60206.1"/>
    <property type="molecule type" value="Genomic_DNA"/>
</dbReference>
<dbReference type="Proteomes" id="UP000198937">
    <property type="component" value="Unassembled WGS sequence"/>
</dbReference>
<dbReference type="RefSeq" id="WP_091441594.1">
    <property type="nucleotide sequence ID" value="NZ_BMMJ01000002.1"/>
</dbReference>
<evidence type="ECO:0000259" key="2">
    <source>
        <dbReference type="Pfam" id="PF13845"/>
    </source>
</evidence>
<feature type="domain" description="Septum formation-related" evidence="2">
    <location>
        <begin position="53"/>
        <end position="281"/>
    </location>
</feature>
<dbReference type="AlphaFoldDB" id="A0A1C6V1M3"/>
<protein>
    <submittedName>
        <fullName evidence="3">Septum formation</fullName>
    </submittedName>
</protein>
<evidence type="ECO:0000313" key="3">
    <source>
        <dbReference type="EMBL" id="SCL60206.1"/>
    </source>
</evidence>
<reference evidence="4" key="1">
    <citation type="submission" date="2016-06" db="EMBL/GenBank/DDBJ databases">
        <authorList>
            <person name="Varghese N."/>
            <person name="Submissions Spin"/>
        </authorList>
    </citation>
    <scope>NUCLEOTIDE SEQUENCE [LARGE SCALE GENOMIC DNA]</scope>
    <source>
        <strain evidence="4">DSM 45577</strain>
    </source>
</reference>
<gene>
    <name evidence="3" type="ORF">GA0070617_4314</name>
</gene>
<dbReference type="InterPro" id="IPR026004">
    <property type="entry name" value="Septum_form"/>
</dbReference>
<name>A0A1C6V1M3_9ACTN</name>
<evidence type="ECO:0000256" key="1">
    <source>
        <dbReference type="SAM" id="SignalP"/>
    </source>
</evidence>
<organism evidence="3 4">
    <name type="scientific">Micromonospora yangpuensis</name>
    <dbReference type="NCBI Taxonomy" id="683228"/>
    <lineage>
        <taxon>Bacteria</taxon>
        <taxon>Bacillati</taxon>
        <taxon>Actinomycetota</taxon>
        <taxon>Actinomycetes</taxon>
        <taxon>Micromonosporales</taxon>
        <taxon>Micromonosporaceae</taxon>
        <taxon>Micromonospora</taxon>
    </lineage>
</organism>
<accession>A0A1C6V1M3</accession>
<feature type="chain" id="PRO_5038829147" evidence="1">
    <location>
        <begin position="24"/>
        <end position="296"/>
    </location>
</feature>
<proteinExistence type="predicted"/>
<feature type="signal peptide" evidence="1">
    <location>
        <begin position="1"/>
        <end position="23"/>
    </location>
</feature>